<evidence type="ECO:0000256" key="9">
    <source>
        <dbReference type="ARBA" id="ARBA00030486"/>
    </source>
</evidence>
<feature type="non-terminal residue" evidence="12">
    <location>
        <position position="1"/>
    </location>
</feature>
<keyword evidence="8 11" id="KW-0472">Membrane</keyword>
<keyword evidence="5" id="KW-0735">Signal-anchor</keyword>
<dbReference type="Proteomes" id="UP000563060">
    <property type="component" value="Unassembled WGS sequence"/>
</dbReference>
<comment type="similarity">
    <text evidence="2">Belongs to the GOLM family.</text>
</comment>
<feature type="compositionally biased region" description="Basic and acidic residues" evidence="10">
    <location>
        <begin position="100"/>
        <end position="110"/>
    </location>
</feature>
<dbReference type="EMBL" id="VZZT01000519">
    <property type="protein sequence ID" value="NXW03492.1"/>
    <property type="molecule type" value="Genomic_DNA"/>
</dbReference>
<evidence type="ECO:0000256" key="6">
    <source>
        <dbReference type="ARBA" id="ARBA00022989"/>
    </source>
</evidence>
<keyword evidence="13" id="KW-1185">Reference proteome</keyword>
<reference evidence="12 13" key="1">
    <citation type="submission" date="2019-09" db="EMBL/GenBank/DDBJ databases">
        <title>Bird 10,000 Genomes (B10K) Project - Family phase.</title>
        <authorList>
            <person name="Zhang G."/>
        </authorList>
    </citation>
    <scope>NUCLEOTIDE SEQUENCE [LARGE SCALE GENOMIC DNA]</scope>
    <source>
        <strain evidence="12">B10K-DU-006-09</strain>
        <tissue evidence="12">Muscle</tissue>
    </source>
</reference>
<feature type="region of interest" description="Disordered" evidence="10">
    <location>
        <begin position="72"/>
        <end position="125"/>
    </location>
</feature>
<evidence type="ECO:0000313" key="13">
    <source>
        <dbReference type="Proteomes" id="UP000563060"/>
    </source>
</evidence>
<dbReference type="SUPFAM" id="SSF90257">
    <property type="entry name" value="Myosin rod fragments"/>
    <property type="match status" value="1"/>
</dbReference>
<feature type="transmembrane region" description="Helical" evidence="11">
    <location>
        <begin position="12"/>
        <end position="33"/>
    </location>
</feature>
<keyword evidence="6 11" id="KW-1133">Transmembrane helix</keyword>
<organism evidence="12 13">
    <name type="scientific">Fregetta grallaria</name>
    <name type="common">White-bellied storm-petrel</name>
    <name type="synonym">Procellaria grallaria</name>
    <dbReference type="NCBI Taxonomy" id="79628"/>
    <lineage>
        <taxon>Eukaryota</taxon>
        <taxon>Metazoa</taxon>
        <taxon>Chordata</taxon>
        <taxon>Craniata</taxon>
        <taxon>Vertebrata</taxon>
        <taxon>Euteleostomi</taxon>
        <taxon>Archelosauria</taxon>
        <taxon>Archosauria</taxon>
        <taxon>Dinosauria</taxon>
        <taxon>Saurischia</taxon>
        <taxon>Theropoda</taxon>
        <taxon>Coelurosauria</taxon>
        <taxon>Aves</taxon>
        <taxon>Neognathae</taxon>
        <taxon>Neoaves</taxon>
        <taxon>Aequornithes</taxon>
        <taxon>Procellariiformes</taxon>
        <taxon>Hydrobatidae</taxon>
        <taxon>Fregetta</taxon>
    </lineage>
</organism>
<feature type="non-terminal residue" evidence="12">
    <location>
        <position position="125"/>
    </location>
</feature>
<evidence type="ECO:0000256" key="3">
    <source>
        <dbReference type="ARBA" id="ARBA00016211"/>
    </source>
</evidence>
<dbReference type="AlphaFoldDB" id="A0A7L3YTN5"/>
<accession>A0A7L3YTN5</accession>
<evidence type="ECO:0000256" key="1">
    <source>
        <dbReference type="ARBA" id="ARBA00004606"/>
    </source>
</evidence>
<keyword evidence="7" id="KW-0175">Coiled coil</keyword>
<proteinExistence type="inferred from homology"/>
<dbReference type="GO" id="GO:0016020">
    <property type="term" value="C:membrane"/>
    <property type="evidence" value="ECO:0007669"/>
    <property type="project" value="UniProtKB-SubCell"/>
</dbReference>
<evidence type="ECO:0000256" key="7">
    <source>
        <dbReference type="ARBA" id="ARBA00023054"/>
    </source>
</evidence>
<evidence type="ECO:0000313" key="12">
    <source>
        <dbReference type="EMBL" id="NXW03492.1"/>
    </source>
</evidence>
<comment type="caution">
    <text evidence="12">The sequence shown here is derived from an EMBL/GenBank/DDBJ whole genome shotgun (WGS) entry which is preliminary data.</text>
</comment>
<evidence type="ECO:0000256" key="5">
    <source>
        <dbReference type="ARBA" id="ARBA00022968"/>
    </source>
</evidence>
<protein>
    <recommendedName>
        <fullName evidence="3">Protein GOLM2</fullName>
    </recommendedName>
    <alternativeName>
        <fullName evidence="9">Golgi membrane protein 2</fullName>
    </alternativeName>
</protein>
<evidence type="ECO:0000256" key="11">
    <source>
        <dbReference type="SAM" id="Phobius"/>
    </source>
</evidence>
<dbReference type="PRINTS" id="PR02084">
    <property type="entry name" value="GOLM1CASC4"/>
</dbReference>
<evidence type="ECO:0000256" key="8">
    <source>
        <dbReference type="ARBA" id="ARBA00023136"/>
    </source>
</evidence>
<feature type="compositionally biased region" description="Basic and acidic residues" evidence="10">
    <location>
        <begin position="72"/>
        <end position="88"/>
    </location>
</feature>
<name>A0A7L3YTN5_FREGA</name>
<gene>
    <name evidence="12" type="primary">Casc4_1</name>
    <name evidence="12" type="ORF">FREGRA_R15324</name>
</gene>
<evidence type="ECO:0000256" key="4">
    <source>
        <dbReference type="ARBA" id="ARBA00022692"/>
    </source>
</evidence>
<evidence type="ECO:0000256" key="10">
    <source>
        <dbReference type="SAM" id="MobiDB-lite"/>
    </source>
</evidence>
<sequence length="125" mass="13663">MVGFGANRRGGRLPSLVFVALLVVIAILAFNCWNASSRQALLQEEVAELQSQAKRTEVARGRLEKRNSDLMGKVDSHKKQLEQKEADYSHLSSQLQARDGQVKKCEDSKVKHSAGGGGTVCSRPV</sequence>
<dbReference type="InterPro" id="IPR026139">
    <property type="entry name" value="GOLM1/CASC4"/>
</dbReference>
<dbReference type="PANTHER" id="PTHR15896">
    <property type="entry name" value="GOLGI PHOSPHOPROTEIN 2/GP73-RELATED"/>
    <property type="match status" value="1"/>
</dbReference>
<keyword evidence="4 11" id="KW-0812">Transmembrane</keyword>
<evidence type="ECO:0000256" key="2">
    <source>
        <dbReference type="ARBA" id="ARBA00007474"/>
    </source>
</evidence>
<comment type="subcellular location">
    <subcellularLocation>
        <location evidence="1">Membrane</location>
        <topology evidence="1">Single-pass type II membrane protein</topology>
    </subcellularLocation>
</comment>
<dbReference type="PANTHER" id="PTHR15896:SF7">
    <property type="entry name" value="PROTEIN GOLM2"/>
    <property type="match status" value="1"/>
</dbReference>